<dbReference type="EMBL" id="JAVXUP010000140">
    <property type="protein sequence ID" value="KAK3036727.1"/>
    <property type="molecule type" value="Genomic_DNA"/>
</dbReference>
<dbReference type="AlphaFoldDB" id="A0AA88WZF5"/>
<dbReference type="GO" id="GO:0000124">
    <property type="term" value="C:SAGA complex"/>
    <property type="evidence" value="ECO:0007669"/>
    <property type="project" value="InterPro"/>
</dbReference>
<feature type="region of interest" description="Disordered" evidence="1">
    <location>
        <begin position="992"/>
        <end position="1013"/>
    </location>
</feature>
<evidence type="ECO:0000256" key="1">
    <source>
        <dbReference type="SAM" id="MobiDB-lite"/>
    </source>
</evidence>
<organism evidence="4 5">
    <name type="scientific">Escallonia herrerae</name>
    <dbReference type="NCBI Taxonomy" id="1293975"/>
    <lineage>
        <taxon>Eukaryota</taxon>
        <taxon>Viridiplantae</taxon>
        <taxon>Streptophyta</taxon>
        <taxon>Embryophyta</taxon>
        <taxon>Tracheophyta</taxon>
        <taxon>Spermatophyta</taxon>
        <taxon>Magnoliopsida</taxon>
        <taxon>eudicotyledons</taxon>
        <taxon>Gunneridae</taxon>
        <taxon>Pentapetalae</taxon>
        <taxon>asterids</taxon>
        <taxon>campanulids</taxon>
        <taxon>Escalloniales</taxon>
        <taxon>Escalloniaceae</taxon>
        <taxon>Escallonia</taxon>
    </lineage>
</organism>
<dbReference type="GO" id="GO:0003712">
    <property type="term" value="F:transcription coregulator activity"/>
    <property type="evidence" value="ECO:0007669"/>
    <property type="project" value="InterPro"/>
</dbReference>
<protein>
    <submittedName>
        <fullName evidence="4">Uncharacterized protein</fullName>
    </submittedName>
</protein>
<evidence type="ECO:0000313" key="4">
    <source>
        <dbReference type="EMBL" id="KAK3036727.1"/>
    </source>
</evidence>
<dbReference type="InterPro" id="IPR046468">
    <property type="entry name" value="Spt20-like_SEP"/>
</dbReference>
<proteinExistence type="predicted"/>
<evidence type="ECO:0000259" key="3">
    <source>
        <dbReference type="Pfam" id="PF20474"/>
    </source>
</evidence>
<dbReference type="InterPro" id="IPR046467">
    <property type="entry name" value="PHL_dom"/>
</dbReference>
<dbReference type="Pfam" id="PF12090">
    <property type="entry name" value="Spt20_SEP"/>
    <property type="match status" value="1"/>
</dbReference>
<feature type="region of interest" description="Disordered" evidence="1">
    <location>
        <begin position="463"/>
        <end position="489"/>
    </location>
</feature>
<reference evidence="4" key="1">
    <citation type="submission" date="2022-12" db="EMBL/GenBank/DDBJ databases">
        <title>Draft genome assemblies for two species of Escallonia (Escalloniales).</title>
        <authorList>
            <person name="Chanderbali A."/>
            <person name="Dervinis C."/>
            <person name="Anghel I."/>
            <person name="Soltis D."/>
            <person name="Soltis P."/>
            <person name="Zapata F."/>
        </authorList>
    </citation>
    <scope>NUCLEOTIDE SEQUENCE</scope>
    <source>
        <strain evidence="4">UCBG64.0493</strain>
        <tissue evidence="4">Leaf</tissue>
    </source>
</reference>
<accession>A0AA88WZF5</accession>
<dbReference type="GO" id="GO:0006357">
    <property type="term" value="P:regulation of transcription by RNA polymerase II"/>
    <property type="evidence" value="ECO:0007669"/>
    <property type="project" value="TreeGrafter"/>
</dbReference>
<evidence type="ECO:0000259" key="2">
    <source>
        <dbReference type="Pfam" id="PF12090"/>
    </source>
</evidence>
<sequence>MIDGCGGCIGYTGLGDVDGKADVFQGSHGLSLWQKAIEYGYLPGDTFGDIPCKYVDGAVLCEIRDYRNIFLEEGNGSLSTEKSPIIYKVELQMCMENVVNDISSISDASWTYADLLEVESRILKVLQPVLHLNPKPMLNQFCEKTLTRKLDLGIAWSRKKRKVSSASATDLVFSNTVTGTNAAGVCPQSLLSGSGLEVPYSPERDQTPIPTSYENNLIQETPSDSFRLKYASAANNVLQETSRPIPGKKASTVKQSISKALTLPYCVFASKQRHSKCILNPRIPSKLPFGEWESQGAPVNGGLILEKKSKQEPLDFSQEQLPGSRAEYNLASEVQWKNKLLEQRITANYLYESNDRTKHPIVSTNSGQQVTLENIPKLQAELATCRVKEEPVEFSELSSLDPRKVLDKSKMTDMRYNTSIQQLLRPSTLVRAAPNRAQLKHIGPNVSESMPNETLTEETKPLQTSQHSMALPDSCPGGSVQREASVPTTRKLTSRLKGSFIKRVESLANTSNLKASGITCSELGTNSLATTTLSSVVDAACHQAGTSLPSAVTDPIVDRYGLNKRERNSSQLLEKRPLFRPTPLVAFHLANSETRNLNYFGTDSSLAESLPARLNICKTRTLTFLRSHFSQNSRVSSSDAPNKLIIMEKLDEGMVEASAVYGHQALDPVDWPCLRTFSNRHDADLFAVQFTLLMAHEGYHLVCDQIDHVPLNIEGSSIMQQPTVTGSATPASGTFDLPPFRLFGDQSPYMLGPTSSTLSAIMPSQMPSQNSFVGGNSRPHENAQSALHLHACYVSNNQHDITGQPSSLHQPWQRDFNKRASLEFQMMQRERVQHQLLQRKKMMGLGVGASHLNTVQLAGRAGASGNVAHGRSTDILSEVGSPSMTMGGKILRTGNMLQNTTPAAVLERMRIPEGQRRALKGGFPLQSNVVNMPTCPPDISTMAYNAVNQQPAQLQTQRRLGAIPQQQQETRFPLQHLEANSLPKHIGPPLSEVSHHHRNQQLHTSSQQLRPHDMEAGNVVVDREHCNTSSAMELSNESKQWKIRFTSSIIPPIAGINDRTRISLLLHEIESSHSQTYRPPLLL</sequence>
<evidence type="ECO:0000313" key="5">
    <source>
        <dbReference type="Proteomes" id="UP001188597"/>
    </source>
</evidence>
<gene>
    <name evidence="4" type="ORF">RJ639_030551</name>
</gene>
<feature type="domain" description="Spt20-like SEP" evidence="2">
    <location>
        <begin position="36"/>
        <end position="138"/>
    </location>
</feature>
<dbReference type="Proteomes" id="UP001188597">
    <property type="component" value="Unassembled WGS sequence"/>
</dbReference>
<dbReference type="PANTHER" id="PTHR13526">
    <property type="entry name" value="TRANSCRIPTION FACTOR SPT20 HOMOLOG"/>
    <property type="match status" value="1"/>
</dbReference>
<feature type="domain" description="PHL" evidence="3">
    <location>
        <begin position="559"/>
        <end position="709"/>
    </location>
</feature>
<dbReference type="InterPro" id="IPR021950">
    <property type="entry name" value="Spt20"/>
</dbReference>
<keyword evidence="5" id="KW-1185">Reference proteome</keyword>
<dbReference type="Pfam" id="PF20474">
    <property type="entry name" value="PHL"/>
    <property type="match status" value="1"/>
</dbReference>
<dbReference type="PANTHER" id="PTHR13526:SF23">
    <property type="entry name" value="PROTEIN PHYTOCHROME-DEPENDENT LATE-FLOWERING-LIKE"/>
    <property type="match status" value="1"/>
</dbReference>
<comment type="caution">
    <text evidence="4">The sequence shown here is derived from an EMBL/GenBank/DDBJ whole genome shotgun (WGS) entry which is preliminary data.</text>
</comment>
<name>A0AA88WZF5_9ASTE</name>